<keyword evidence="2" id="KW-0328">Glycosyltransferase</keyword>
<accession>A0ABY5HC69</accession>
<dbReference type="GO" id="GO:0016757">
    <property type="term" value="F:glycosyltransferase activity"/>
    <property type="evidence" value="ECO:0007669"/>
    <property type="project" value="UniProtKB-KW"/>
</dbReference>
<keyword evidence="2" id="KW-0808">Transferase</keyword>
<gene>
    <name evidence="2" type="ORF">KDW96_18670</name>
</gene>
<dbReference type="EMBL" id="CP073346">
    <property type="protein sequence ID" value="UTW09958.1"/>
    <property type="molecule type" value="Genomic_DNA"/>
</dbReference>
<sequence length="88" mass="9980">MASGCLIIGSDTAPVREVIRNGENGLLVDFFNTNEIAERVLKNLAELETFKDLRKAAYITAQRYAIEYGNRHYVNAVLTRRQSKPMFS</sequence>
<reference evidence="2" key="1">
    <citation type="submission" date="2021-04" db="EMBL/GenBank/DDBJ databases">
        <title>Oceanospirillales bacteria with DddD are important DMSP degraders in coastal seawater.</title>
        <authorList>
            <person name="Liu J."/>
        </authorList>
    </citation>
    <scope>NUCLEOTIDE SEQUENCE</scope>
    <source>
        <strain evidence="2">D13-4</strain>
    </source>
</reference>
<feature type="domain" description="Glycosyl transferase family 1" evidence="1">
    <location>
        <begin position="1"/>
        <end position="58"/>
    </location>
</feature>
<evidence type="ECO:0000259" key="1">
    <source>
        <dbReference type="Pfam" id="PF00534"/>
    </source>
</evidence>
<dbReference type="Gene3D" id="3.40.50.2000">
    <property type="entry name" value="Glycogen Phosphorylase B"/>
    <property type="match status" value="1"/>
</dbReference>
<dbReference type="Pfam" id="PF00534">
    <property type="entry name" value="Glycos_transf_1"/>
    <property type="match status" value="1"/>
</dbReference>
<organism evidence="2 3">
    <name type="scientific">Pseudomonas benzenivorans</name>
    <dbReference type="NCBI Taxonomy" id="556533"/>
    <lineage>
        <taxon>Bacteria</taxon>
        <taxon>Pseudomonadati</taxon>
        <taxon>Pseudomonadota</taxon>
        <taxon>Gammaproteobacteria</taxon>
        <taxon>Pseudomonadales</taxon>
        <taxon>Pseudomonadaceae</taxon>
        <taxon>Pseudomonas</taxon>
    </lineage>
</organism>
<evidence type="ECO:0000313" key="2">
    <source>
        <dbReference type="EMBL" id="UTW09958.1"/>
    </source>
</evidence>
<name>A0ABY5HC69_9PSED</name>
<keyword evidence="3" id="KW-1185">Reference proteome</keyword>
<dbReference type="EC" id="2.4.-.-" evidence="2"/>
<dbReference type="InterPro" id="IPR001296">
    <property type="entry name" value="Glyco_trans_1"/>
</dbReference>
<evidence type="ECO:0000313" key="3">
    <source>
        <dbReference type="Proteomes" id="UP001059672"/>
    </source>
</evidence>
<dbReference type="SUPFAM" id="SSF53756">
    <property type="entry name" value="UDP-Glycosyltransferase/glycogen phosphorylase"/>
    <property type="match status" value="1"/>
</dbReference>
<dbReference type="Proteomes" id="UP001059672">
    <property type="component" value="Chromosome"/>
</dbReference>
<proteinExistence type="predicted"/>
<protein>
    <submittedName>
        <fullName evidence="2">Glycosyltransferase</fullName>
        <ecNumber evidence="2">2.4.-.-</ecNumber>
    </submittedName>
</protein>